<evidence type="ECO:0000259" key="13">
    <source>
        <dbReference type="PROSITE" id="PS50880"/>
    </source>
</evidence>
<dbReference type="GO" id="GO:0006265">
    <property type="term" value="P:DNA topological change"/>
    <property type="evidence" value="ECO:0007669"/>
    <property type="project" value="InterPro"/>
</dbReference>
<evidence type="ECO:0000256" key="4">
    <source>
        <dbReference type="ARBA" id="ARBA00022723"/>
    </source>
</evidence>
<evidence type="ECO:0000256" key="11">
    <source>
        <dbReference type="ARBA" id="ARBA00032235"/>
    </source>
</evidence>
<dbReference type="Gene3D" id="1.10.290.10">
    <property type="entry name" value="Topoisomerase I, domain 4"/>
    <property type="match status" value="1"/>
</dbReference>
<organism evidence="15 16">
    <name type="scientific">Xylella fastidiosa (strain M23)</name>
    <dbReference type="NCBI Taxonomy" id="405441"/>
    <lineage>
        <taxon>Bacteria</taxon>
        <taxon>Pseudomonadati</taxon>
        <taxon>Pseudomonadota</taxon>
        <taxon>Gammaproteobacteria</taxon>
        <taxon>Lysobacterales</taxon>
        <taxon>Lysobacteraceae</taxon>
        <taxon>Xylella</taxon>
    </lineage>
</organism>
<dbReference type="FunFam" id="1.10.290.10:FF:000004">
    <property type="entry name" value="DNA topoisomerase 3"/>
    <property type="match status" value="1"/>
</dbReference>
<dbReference type="GO" id="GO:0046872">
    <property type="term" value="F:metal ion binding"/>
    <property type="evidence" value="ECO:0007669"/>
    <property type="project" value="UniProtKB-KW"/>
</dbReference>
<geneLocation type="plasmid" evidence="15 16">
    <name>pXFAS01</name>
</geneLocation>
<dbReference type="Pfam" id="PF01751">
    <property type="entry name" value="Toprim"/>
    <property type="match status" value="1"/>
</dbReference>
<dbReference type="SUPFAM" id="SSF56712">
    <property type="entry name" value="Prokaryotic type I DNA topoisomerase"/>
    <property type="match status" value="1"/>
</dbReference>
<dbReference type="InterPro" id="IPR013825">
    <property type="entry name" value="Topo_IA_cen_sub2"/>
</dbReference>
<dbReference type="InterPro" id="IPR034144">
    <property type="entry name" value="TOPRIM_TopoIII"/>
</dbReference>
<dbReference type="PANTHER" id="PTHR11390:SF21">
    <property type="entry name" value="DNA TOPOISOMERASE 3-ALPHA"/>
    <property type="match status" value="1"/>
</dbReference>
<dbReference type="EMBL" id="CP001012">
    <property type="protein sequence ID" value="ACB93639.1"/>
    <property type="molecule type" value="Genomic_DNA"/>
</dbReference>
<dbReference type="NCBIfam" id="TIGR01056">
    <property type="entry name" value="topB"/>
    <property type="match status" value="1"/>
</dbReference>
<evidence type="ECO:0000313" key="15">
    <source>
        <dbReference type="EMBL" id="ACB93639.1"/>
    </source>
</evidence>
<evidence type="ECO:0000256" key="12">
    <source>
        <dbReference type="ARBA" id="ARBA00032877"/>
    </source>
</evidence>
<evidence type="ECO:0000256" key="3">
    <source>
        <dbReference type="ARBA" id="ARBA00012891"/>
    </source>
</evidence>
<dbReference type="InterPro" id="IPR003602">
    <property type="entry name" value="Topo_IA_DNA-bd_dom"/>
</dbReference>
<dbReference type="InterPro" id="IPR013826">
    <property type="entry name" value="Topo_IA_cen_sub3"/>
</dbReference>
<dbReference type="InterPro" id="IPR006171">
    <property type="entry name" value="TOPRIM_dom"/>
</dbReference>
<evidence type="ECO:0000256" key="5">
    <source>
        <dbReference type="ARBA" id="ARBA00022842"/>
    </source>
</evidence>
<keyword evidence="5" id="KW-0460">Magnesium</keyword>
<dbReference type="NCBIfam" id="NF005829">
    <property type="entry name" value="PRK07726.1"/>
    <property type="match status" value="1"/>
</dbReference>
<dbReference type="HOGENOM" id="CLU_002929_5_2_6"/>
<dbReference type="Gene3D" id="3.40.50.140">
    <property type="match status" value="1"/>
</dbReference>
<dbReference type="PRINTS" id="PR00417">
    <property type="entry name" value="PRTPISMRASEI"/>
</dbReference>
<dbReference type="PANTHER" id="PTHR11390">
    <property type="entry name" value="PROKARYOTIC DNA TOPOISOMERASE"/>
    <property type="match status" value="1"/>
</dbReference>
<dbReference type="GO" id="GO:0006281">
    <property type="term" value="P:DNA repair"/>
    <property type="evidence" value="ECO:0007669"/>
    <property type="project" value="TreeGrafter"/>
</dbReference>
<keyword evidence="4" id="KW-0479">Metal-binding</keyword>
<comment type="similarity">
    <text evidence="2">Belongs to the type IA topoisomerase family.</text>
</comment>
<evidence type="ECO:0000259" key="14">
    <source>
        <dbReference type="PROSITE" id="PS52039"/>
    </source>
</evidence>
<dbReference type="CDD" id="cd00186">
    <property type="entry name" value="TOP1Ac"/>
    <property type="match status" value="1"/>
</dbReference>
<dbReference type="Pfam" id="PF01131">
    <property type="entry name" value="Topoisom_bac"/>
    <property type="match status" value="1"/>
</dbReference>
<feature type="domain" description="Topo IA-type catalytic" evidence="14">
    <location>
        <begin position="158"/>
        <end position="613"/>
    </location>
</feature>
<dbReference type="GO" id="GO:0003917">
    <property type="term" value="F:DNA topoisomerase type I (single strand cut, ATP-independent) activity"/>
    <property type="evidence" value="ECO:0007669"/>
    <property type="project" value="UniProtKB-EC"/>
</dbReference>
<feature type="domain" description="Toprim" evidence="13">
    <location>
        <begin position="1"/>
        <end position="143"/>
    </location>
</feature>
<dbReference type="CDD" id="cd03362">
    <property type="entry name" value="TOPRIM_TopoIA_TopoIII"/>
    <property type="match status" value="1"/>
</dbReference>
<reference evidence="15 16" key="1">
    <citation type="journal article" date="2010" name="J. Bacteriol.">
        <title>Whole genome sequences of two Xylella fastidiosa strains (M12 and M23) causing almond leaf scorch disease in California.</title>
        <authorList>
            <person name="Chen J."/>
            <person name="Xie G."/>
            <person name="Han S."/>
            <person name="Chertkov O."/>
            <person name="Sims D."/>
            <person name="Civerolo E.L."/>
        </authorList>
    </citation>
    <scope>NUCLEOTIDE SEQUENCE [LARGE SCALE GENOMIC DNA]</scope>
    <source>
        <strain evidence="16">M23</strain>
        <plasmid evidence="15 16">pXFAS01</plasmid>
    </source>
</reference>
<keyword evidence="8 15" id="KW-0413">Isomerase</keyword>
<dbReference type="GO" id="GO:0043597">
    <property type="term" value="C:cytoplasmic replication fork"/>
    <property type="evidence" value="ECO:0007669"/>
    <property type="project" value="TreeGrafter"/>
</dbReference>
<evidence type="ECO:0000256" key="8">
    <source>
        <dbReference type="ARBA" id="ARBA00023235"/>
    </source>
</evidence>
<sequence length="685" mass="76235">MRLFIAEKPSVAKAIAGELGVTGKGNGYIECGHDTITWCFGHMLEQAEPDAYISEDVPLNPKTGKKIWRVEELPIIPETWIMQPREDAKAQLEVIKRLLKKATEIVNAGDPDREGQLLVDEVLEYFDCHKSVQRFWVSAQDSVSVQRGLAALRSNTEYQGFANAARARSRADWLIGINFSRAYTLRAQRGGSRALLTIGRVQTPTLALVVMRDREIEAFKSIPYHTIRGAFKHEGGVFVAVWRAKEDQVGLDQEGRLVDTVIANTLVESITGHIGKVIEYKQEPKKKAQPRAYSLSDITLLASNKFGYSAADVLEVCQSLYETHKLTSYPRTDCGYLPESQHADAPHVLEAIKHVYPEVAVLVDGANQNIKSKTWDDSKITAHHGIIPTMHKGSMASLSEKERNIYDLIVRVYLAQFYLQHEYLATTVTLEVAGERFDVGGKVVTRNGWRDVYIEAEEEAEGESESGINNQALPNMQNGDVVSCVKATRMDAKTKAPSRFTEGTLTRAMENIHKYVTDAEHKKLLRDGDGIGTSATRASIISELKRRQFLEVKGKQIVSTTLGRSMIDALPEVVKSPVLTALYERMLLSIGEGRLEVDSFITKQEAFIREQIAKANDGALKLNGAKEAVKVSETHKCMVCGKGLVRRLGKKTGTNFWSCSGYPTCSQTYPDVKGKPNYTIQRKEA</sequence>
<dbReference type="InterPro" id="IPR000380">
    <property type="entry name" value="Topo_IA"/>
</dbReference>
<name>B2IAU0_XYLF2</name>
<protein>
    <recommendedName>
        <fullName evidence="3">DNA topoisomerase</fullName>
        <ecNumber evidence="3">5.6.2.1</ecNumber>
    </recommendedName>
    <alternativeName>
        <fullName evidence="12">Omega-protein</fullName>
    </alternativeName>
    <alternativeName>
        <fullName evidence="11">Relaxing enzyme</fullName>
    </alternativeName>
    <alternativeName>
        <fullName evidence="9">Swivelase</fullName>
    </alternativeName>
    <alternativeName>
        <fullName evidence="10">Untwisting enzyme</fullName>
    </alternativeName>
</protein>
<dbReference type="InterPro" id="IPR013824">
    <property type="entry name" value="Topo_IA_cen_sub1"/>
</dbReference>
<keyword evidence="6" id="KW-0799">Topoisomerase</keyword>
<dbReference type="PROSITE" id="PS52039">
    <property type="entry name" value="TOPO_IA_2"/>
    <property type="match status" value="1"/>
</dbReference>
<evidence type="ECO:0000256" key="10">
    <source>
        <dbReference type="ARBA" id="ARBA00031985"/>
    </source>
</evidence>
<proteinExistence type="inferred from homology"/>
<dbReference type="SMART" id="SM00436">
    <property type="entry name" value="TOP1Bc"/>
    <property type="match status" value="1"/>
</dbReference>
<dbReference type="AlphaFoldDB" id="B2IAU0"/>
<dbReference type="Gene3D" id="2.70.20.10">
    <property type="entry name" value="Topoisomerase I, domain 3"/>
    <property type="match status" value="1"/>
</dbReference>
<evidence type="ECO:0000256" key="9">
    <source>
        <dbReference type="ARBA" id="ARBA00030003"/>
    </source>
</evidence>
<keyword evidence="7" id="KW-0238">DNA-binding</keyword>
<dbReference type="PROSITE" id="PS00396">
    <property type="entry name" value="TOPO_IA_1"/>
    <property type="match status" value="1"/>
</dbReference>
<dbReference type="Proteomes" id="UP000001698">
    <property type="component" value="Plasmid pXFAS01"/>
</dbReference>
<dbReference type="KEGG" id="xfn:XfasM23_2246"/>
<comment type="catalytic activity">
    <reaction evidence="1">
        <text>ATP-independent breakage of single-stranded DNA, followed by passage and rejoining.</text>
        <dbReference type="EC" id="5.6.2.1"/>
    </reaction>
</comment>
<dbReference type="RefSeq" id="WP_004086664.1">
    <property type="nucleotide sequence ID" value="NC_010579.1"/>
</dbReference>
<dbReference type="EC" id="5.6.2.1" evidence="3"/>
<dbReference type="InterPro" id="IPR003601">
    <property type="entry name" value="Topo_IA_2"/>
</dbReference>
<dbReference type="InterPro" id="IPR023406">
    <property type="entry name" value="Topo_IA_AS"/>
</dbReference>
<evidence type="ECO:0000256" key="6">
    <source>
        <dbReference type="ARBA" id="ARBA00023029"/>
    </source>
</evidence>
<dbReference type="PROSITE" id="PS50880">
    <property type="entry name" value="TOPRIM"/>
    <property type="match status" value="1"/>
</dbReference>
<dbReference type="InterPro" id="IPR023405">
    <property type="entry name" value="Topo_IA_core_domain"/>
</dbReference>
<dbReference type="InterPro" id="IPR005738">
    <property type="entry name" value="TopoIII"/>
</dbReference>
<keyword evidence="15" id="KW-0614">Plasmid</keyword>
<dbReference type="SMART" id="SM00493">
    <property type="entry name" value="TOPRIM"/>
    <property type="match status" value="1"/>
</dbReference>
<dbReference type="Gene3D" id="1.10.460.10">
    <property type="entry name" value="Topoisomerase I, domain 2"/>
    <property type="match status" value="1"/>
</dbReference>
<dbReference type="GO" id="GO:0006310">
    <property type="term" value="P:DNA recombination"/>
    <property type="evidence" value="ECO:0007669"/>
    <property type="project" value="TreeGrafter"/>
</dbReference>
<accession>B2IAU0</accession>
<gene>
    <name evidence="15" type="ordered locus">XfasM23_2246</name>
</gene>
<dbReference type="InterPro" id="IPR013497">
    <property type="entry name" value="Topo_IA_cen"/>
</dbReference>
<evidence type="ECO:0000256" key="1">
    <source>
        <dbReference type="ARBA" id="ARBA00000213"/>
    </source>
</evidence>
<dbReference type="Gene3D" id="3.30.65.10">
    <property type="entry name" value="Bacterial Topoisomerase I, domain 1"/>
    <property type="match status" value="1"/>
</dbReference>
<dbReference type="GO" id="GO:0003677">
    <property type="term" value="F:DNA binding"/>
    <property type="evidence" value="ECO:0007669"/>
    <property type="project" value="UniProtKB-KW"/>
</dbReference>
<dbReference type="SMART" id="SM00437">
    <property type="entry name" value="TOP1Ac"/>
    <property type="match status" value="1"/>
</dbReference>
<evidence type="ECO:0000256" key="7">
    <source>
        <dbReference type="ARBA" id="ARBA00023125"/>
    </source>
</evidence>
<evidence type="ECO:0000256" key="2">
    <source>
        <dbReference type="ARBA" id="ARBA00009446"/>
    </source>
</evidence>
<evidence type="ECO:0000313" key="16">
    <source>
        <dbReference type="Proteomes" id="UP000001698"/>
    </source>
</evidence>